<dbReference type="CDD" id="cd02440">
    <property type="entry name" value="AdoMet_MTases"/>
    <property type="match status" value="1"/>
</dbReference>
<dbReference type="Gene3D" id="3.40.50.150">
    <property type="entry name" value="Vaccinia Virus protein VP39"/>
    <property type="match status" value="1"/>
</dbReference>
<dbReference type="PANTHER" id="PTHR14614">
    <property type="entry name" value="HEPATOCELLULAR CARCINOMA-ASSOCIATED ANTIGEN"/>
    <property type="match status" value="1"/>
</dbReference>
<dbReference type="EMBL" id="UOEY01000102">
    <property type="protein sequence ID" value="VAW40394.1"/>
    <property type="molecule type" value="Genomic_DNA"/>
</dbReference>
<reference evidence="1" key="1">
    <citation type="submission" date="2018-06" db="EMBL/GenBank/DDBJ databases">
        <authorList>
            <person name="Zhirakovskaya E."/>
        </authorList>
    </citation>
    <scope>NUCLEOTIDE SEQUENCE</scope>
</reference>
<evidence type="ECO:0008006" key="2">
    <source>
        <dbReference type="Google" id="ProtNLM"/>
    </source>
</evidence>
<dbReference type="InterPro" id="IPR029063">
    <property type="entry name" value="SAM-dependent_MTases_sf"/>
</dbReference>
<name>A0A3B0W9K5_9ZZZZ</name>
<protein>
    <recommendedName>
        <fullName evidence="2">Methyltransferase</fullName>
    </recommendedName>
</protein>
<gene>
    <name evidence="1" type="ORF">MNBD_DELTA04-1506</name>
</gene>
<dbReference type="AlphaFoldDB" id="A0A3B0W9K5"/>
<dbReference type="SUPFAM" id="SSF53335">
    <property type="entry name" value="S-adenosyl-L-methionine-dependent methyltransferases"/>
    <property type="match status" value="1"/>
</dbReference>
<dbReference type="Pfam" id="PF10294">
    <property type="entry name" value="Methyltransf_16"/>
    <property type="match status" value="1"/>
</dbReference>
<proteinExistence type="predicted"/>
<dbReference type="InterPro" id="IPR019410">
    <property type="entry name" value="Methyltransf_16"/>
</dbReference>
<sequence>MDPQTLPAAEQVIYQKIKNEYQVAFEPLKLGAVRLNLLQVTDLEPLLEGRDPFKNVADFPFWVKLWEAAIVLAHFLTGQELKTGTTMLELGAGLGAPGLAAAAAGCTVTLSDYEERILDFERVSAAASKLDNVGFEMLDWKNPPDLPRFDIIAGAEILFREEFFGPLLDVLRRTLKPDGVVYLAHDAKRNSLKPFLEMAEAEYKISASKRTLKSLDEDKVIVLNRLIPRN</sequence>
<evidence type="ECO:0000313" key="1">
    <source>
        <dbReference type="EMBL" id="VAW40394.1"/>
    </source>
</evidence>
<accession>A0A3B0W9K5</accession>
<organism evidence="1">
    <name type="scientific">hydrothermal vent metagenome</name>
    <dbReference type="NCBI Taxonomy" id="652676"/>
    <lineage>
        <taxon>unclassified sequences</taxon>
        <taxon>metagenomes</taxon>
        <taxon>ecological metagenomes</taxon>
    </lineage>
</organism>